<reference evidence="1 2" key="1">
    <citation type="submission" date="2021-02" db="EMBL/GenBank/DDBJ databases">
        <title>Safari Cat Assemblies.</title>
        <authorList>
            <person name="Bredemeyer K.R."/>
            <person name="Murphy W.J."/>
        </authorList>
    </citation>
    <scope>NUCLEOTIDE SEQUENCE [LARGE SCALE GENOMIC DNA]</scope>
</reference>
<organism evidence="1 2">
    <name type="scientific">Felis catus</name>
    <name type="common">Cat</name>
    <name type="synonym">Felis silvestris catus</name>
    <dbReference type="NCBI Taxonomy" id="9685"/>
    <lineage>
        <taxon>Eukaryota</taxon>
        <taxon>Metazoa</taxon>
        <taxon>Chordata</taxon>
        <taxon>Craniata</taxon>
        <taxon>Vertebrata</taxon>
        <taxon>Euteleostomi</taxon>
        <taxon>Mammalia</taxon>
        <taxon>Eutheria</taxon>
        <taxon>Laurasiatheria</taxon>
        <taxon>Carnivora</taxon>
        <taxon>Feliformia</taxon>
        <taxon>Felidae</taxon>
        <taxon>Felinae</taxon>
        <taxon>Felis</taxon>
    </lineage>
</organism>
<proteinExistence type="predicted"/>
<dbReference type="Gene3D" id="3.40.718.10">
    <property type="entry name" value="Isopropylmalate Dehydrogenase"/>
    <property type="match status" value="1"/>
</dbReference>
<protein>
    <recommendedName>
        <fullName evidence="3">Isocitrate dehydrogenase (NAD(+)) 3 catalytic subunit alpha</fullName>
    </recommendedName>
</protein>
<dbReference type="Proteomes" id="UP000823872">
    <property type="component" value="Chromosome B3"/>
</dbReference>
<sequence>MAGPAWISKVSRLLGALHNQKQVTRGFAGGVQTVTLIPGDGIGPEISAAVMKIFDAAKVSALENDLWQCSQKTCLSRPESVASGSTVPSGDTGRHVAVATTPTSAAFVLGTASPCAGSAVRQEAGVERPCAWVPEPCQVTCLLSMCPPAEKNRTDFAKHCVGDFQR</sequence>
<evidence type="ECO:0000313" key="1">
    <source>
        <dbReference type="Ensembl" id="ENSFCTP00005042236.1"/>
    </source>
</evidence>
<evidence type="ECO:0008006" key="3">
    <source>
        <dbReference type="Google" id="ProtNLM"/>
    </source>
</evidence>
<dbReference type="SUPFAM" id="SSF53659">
    <property type="entry name" value="Isocitrate/Isopropylmalate dehydrogenase-like"/>
    <property type="match status" value="1"/>
</dbReference>
<dbReference type="Ensembl" id="ENSFCTT00005057501.1">
    <property type="protein sequence ID" value="ENSFCTP00005042236.1"/>
    <property type="gene ID" value="ENSFCTG00005019819.1"/>
</dbReference>
<reference evidence="1" key="2">
    <citation type="submission" date="2025-08" db="UniProtKB">
        <authorList>
            <consortium name="Ensembl"/>
        </authorList>
    </citation>
    <scope>IDENTIFICATION</scope>
    <source>
        <strain evidence="1">breed Abyssinian</strain>
    </source>
</reference>
<reference evidence="1" key="3">
    <citation type="submission" date="2025-09" db="UniProtKB">
        <authorList>
            <consortium name="Ensembl"/>
        </authorList>
    </citation>
    <scope>IDENTIFICATION</scope>
    <source>
        <strain evidence="1">breed Abyssinian</strain>
    </source>
</reference>
<accession>A0ABI7Z549</accession>
<evidence type="ECO:0000313" key="2">
    <source>
        <dbReference type="Proteomes" id="UP000823872"/>
    </source>
</evidence>
<gene>
    <name evidence="1" type="primary">IDH3A</name>
</gene>
<name>A0ABI7Z549_FELCA</name>
<dbReference type="GeneTree" id="ENSGT00950000182989"/>
<keyword evidence="2" id="KW-1185">Reference proteome</keyword>